<dbReference type="RefSeq" id="WP_161837092.1">
    <property type="nucleotide sequence ID" value="NZ_CP048000.1"/>
</dbReference>
<sequence>MKVKSYLLRAIARLGYKSAMNAGGTASQYGVYQAKEPKAVSEVRNKKNA</sequence>
<proteinExistence type="predicted"/>
<name>A0A6P1TK21_9FIRM</name>
<gene>
    <name evidence="1" type="ORF">Ana3638_05235</name>
</gene>
<reference evidence="1 2" key="1">
    <citation type="submission" date="2020-01" db="EMBL/GenBank/DDBJ databases">
        <title>Genome analysis of Anaerocolumna sp. CBA3638.</title>
        <authorList>
            <person name="Kim J."/>
            <person name="Roh S.W."/>
        </authorList>
    </citation>
    <scope>NUCLEOTIDE SEQUENCE [LARGE SCALE GENOMIC DNA]</scope>
    <source>
        <strain evidence="1 2">CBA3638</strain>
    </source>
</reference>
<accession>A0A6P1TK21</accession>
<dbReference type="Proteomes" id="UP000464314">
    <property type="component" value="Chromosome"/>
</dbReference>
<dbReference type="KEGG" id="anr:Ana3638_05235"/>
<protein>
    <submittedName>
        <fullName evidence="1">Cyclic lactone autoinducer peptide</fullName>
    </submittedName>
</protein>
<dbReference type="EMBL" id="CP048000">
    <property type="protein sequence ID" value="QHQ60256.1"/>
    <property type="molecule type" value="Genomic_DNA"/>
</dbReference>
<organism evidence="1 2">
    <name type="scientific">Anaerocolumna sedimenticola</name>
    <dbReference type="NCBI Taxonomy" id="2696063"/>
    <lineage>
        <taxon>Bacteria</taxon>
        <taxon>Bacillati</taxon>
        <taxon>Bacillota</taxon>
        <taxon>Clostridia</taxon>
        <taxon>Lachnospirales</taxon>
        <taxon>Lachnospiraceae</taxon>
        <taxon>Anaerocolumna</taxon>
    </lineage>
</organism>
<dbReference type="NCBIfam" id="TIGR04223">
    <property type="entry name" value="quorum_AgrD"/>
    <property type="match status" value="1"/>
</dbReference>
<dbReference type="InterPro" id="IPR009229">
    <property type="entry name" value="AgrD"/>
</dbReference>
<keyword evidence="2" id="KW-1185">Reference proteome</keyword>
<evidence type="ECO:0000313" key="2">
    <source>
        <dbReference type="Proteomes" id="UP000464314"/>
    </source>
</evidence>
<dbReference type="AlphaFoldDB" id="A0A6P1TK21"/>
<evidence type="ECO:0000313" key="1">
    <source>
        <dbReference type="EMBL" id="QHQ60256.1"/>
    </source>
</evidence>